<dbReference type="AlphaFoldDB" id="A0A927EEZ0"/>
<name>A0A927EEZ0_9HYPH</name>
<sequence length="99" mass="10446">MTTAATRQDYPRGCNGRCAEAALCGWKDGAPGKFSALLRPEIRVRQEPAEAERAANLMATSAIGTDDWDIVVNPARIGNIGARSRGKLGGSVTKSGVRC</sequence>
<keyword evidence="2" id="KW-1185">Reference proteome</keyword>
<dbReference type="Proteomes" id="UP000619295">
    <property type="component" value="Unassembled WGS sequence"/>
</dbReference>
<organism evidence="1 2">
    <name type="scientific">Bosea spartocytisi</name>
    <dbReference type="NCBI Taxonomy" id="2773451"/>
    <lineage>
        <taxon>Bacteria</taxon>
        <taxon>Pseudomonadati</taxon>
        <taxon>Pseudomonadota</taxon>
        <taxon>Alphaproteobacteria</taxon>
        <taxon>Hyphomicrobiales</taxon>
        <taxon>Boseaceae</taxon>
        <taxon>Bosea</taxon>
    </lineage>
</organism>
<comment type="caution">
    <text evidence="1">The sequence shown here is derived from an EMBL/GenBank/DDBJ whole genome shotgun (WGS) entry which is preliminary data.</text>
</comment>
<proteinExistence type="predicted"/>
<gene>
    <name evidence="1" type="ORF">IED13_17910</name>
</gene>
<dbReference type="EMBL" id="JACXWY010000011">
    <property type="protein sequence ID" value="MBD3847579.1"/>
    <property type="molecule type" value="Genomic_DNA"/>
</dbReference>
<evidence type="ECO:0000313" key="2">
    <source>
        <dbReference type="Proteomes" id="UP000619295"/>
    </source>
</evidence>
<protein>
    <submittedName>
        <fullName evidence="1">Uncharacterized protein</fullName>
    </submittedName>
</protein>
<accession>A0A927EEZ0</accession>
<evidence type="ECO:0000313" key="1">
    <source>
        <dbReference type="EMBL" id="MBD3847579.1"/>
    </source>
</evidence>
<reference evidence="1" key="1">
    <citation type="submission" date="2020-09" db="EMBL/GenBank/DDBJ databases">
        <title>Bosea spartocytisi sp. nov. a root nodule endophyte of Spartocytisus supranubius in the high mountain ecosystem fo the Teide National Park (Canary Islands, Spain).</title>
        <authorList>
            <person name="Pulido-Suarez L."/>
            <person name="Peix A."/>
            <person name="Igual J.M."/>
            <person name="Socas-Perez N."/>
            <person name="Velazquez E."/>
            <person name="Flores-Felix J.D."/>
            <person name="Leon-Barrios M."/>
        </authorList>
    </citation>
    <scope>NUCLEOTIDE SEQUENCE</scope>
    <source>
        <strain evidence="1">SSUT16</strain>
    </source>
</reference>